<dbReference type="InterPro" id="IPR012349">
    <property type="entry name" value="Split_barrel_FMN-bd"/>
</dbReference>
<dbReference type="GO" id="GO:0042602">
    <property type="term" value="F:riboflavin reductase (NADPH) activity"/>
    <property type="evidence" value="ECO:0007669"/>
    <property type="project" value="TreeGrafter"/>
</dbReference>
<evidence type="ECO:0000313" key="3">
    <source>
        <dbReference type="EMBL" id="SMX45536.1"/>
    </source>
</evidence>
<dbReference type="PANTHER" id="PTHR30466">
    <property type="entry name" value="FLAVIN REDUCTASE"/>
    <property type="match status" value="1"/>
</dbReference>
<dbReference type="OrthoDB" id="9792858at2"/>
<name>A0A238KU30_9RHOB</name>
<evidence type="ECO:0000313" key="4">
    <source>
        <dbReference type="Proteomes" id="UP000203464"/>
    </source>
</evidence>
<dbReference type="SMART" id="SM00903">
    <property type="entry name" value="Flavin_Reduct"/>
    <property type="match status" value="1"/>
</dbReference>
<dbReference type="Proteomes" id="UP000203464">
    <property type="component" value="Unassembled WGS sequence"/>
</dbReference>
<dbReference type="InterPro" id="IPR002563">
    <property type="entry name" value="Flavin_Rdtase-like_dom"/>
</dbReference>
<reference evidence="4" key="1">
    <citation type="submission" date="2017-05" db="EMBL/GenBank/DDBJ databases">
        <authorList>
            <person name="Rodrigo-Torres L."/>
            <person name="Arahal R. D."/>
            <person name="Lucena T."/>
        </authorList>
    </citation>
    <scope>NUCLEOTIDE SEQUENCE [LARGE SCALE GENOMIC DNA]</scope>
    <source>
        <strain evidence="4">CECT 8868</strain>
    </source>
</reference>
<keyword evidence="4" id="KW-1185">Reference proteome</keyword>
<dbReference type="InterPro" id="IPR050268">
    <property type="entry name" value="NADH-dep_flavin_reductase"/>
</dbReference>
<sequence length="161" mass="17302">MDPKDYRRALGSFPTGVTIVTAFDSNRQPWGLTANSFTSVSLEPPVISVCIAKTGRAFSTLANTSSFAVNILAADQKDLALHFASNVENRFDGTLWHANTEGAPLLPGASAQLDCTVRARIDAEDHEILLGLVENYTHQPGAPLVYCRGTFFAAPQPEIPA</sequence>
<evidence type="ECO:0000256" key="1">
    <source>
        <dbReference type="ARBA" id="ARBA00023002"/>
    </source>
</evidence>
<dbReference type="GO" id="GO:0010181">
    <property type="term" value="F:FMN binding"/>
    <property type="evidence" value="ECO:0007669"/>
    <property type="project" value="InterPro"/>
</dbReference>
<dbReference type="SUPFAM" id="SSF50475">
    <property type="entry name" value="FMN-binding split barrel"/>
    <property type="match status" value="1"/>
</dbReference>
<evidence type="ECO:0000259" key="2">
    <source>
        <dbReference type="SMART" id="SM00903"/>
    </source>
</evidence>
<accession>A0A238KU30</accession>
<dbReference type="EC" id="1.5.1.42" evidence="3"/>
<dbReference type="GO" id="GO:0052874">
    <property type="term" value="F:FMN reductase (NADH) activity"/>
    <property type="evidence" value="ECO:0007669"/>
    <property type="project" value="UniProtKB-EC"/>
</dbReference>
<dbReference type="AlphaFoldDB" id="A0A238KU30"/>
<dbReference type="Gene3D" id="2.30.110.10">
    <property type="entry name" value="Electron Transport, Fmn-binding Protein, Chain A"/>
    <property type="match status" value="1"/>
</dbReference>
<feature type="domain" description="Flavin reductase like" evidence="2">
    <location>
        <begin position="10"/>
        <end position="153"/>
    </location>
</feature>
<dbReference type="EMBL" id="FXYD01000008">
    <property type="protein sequence ID" value="SMX45536.1"/>
    <property type="molecule type" value="Genomic_DNA"/>
</dbReference>
<dbReference type="RefSeq" id="WP_093997658.1">
    <property type="nucleotide sequence ID" value="NZ_FXYD01000008.1"/>
</dbReference>
<keyword evidence="1 3" id="KW-0560">Oxidoreductase</keyword>
<organism evidence="3 4">
    <name type="scientific">Octadecabacter ascidiaceicola</name>
    <dbReference type="NCBI Taxonomy" id="1655543"/>
    <lineage>
        <taxon>Bacteria</taxon>
        <taxon>Pseudomonadati</taxon>
        <taxon>Pseudomonadota</taxon>
        <taxon>Alphaproteobacteria</taxon>
        <taxon>Rhodobacterales</taxon>
        <taxon>Roseobacteraceae</taxon>
        <taxon>Octadecabacter</taxon>
    </lineage>
</organism>
<dbReference type="PANTHER" id="PTHR30466:SF1">
    <property type="entry name" value="FMN REDUCTASE (NADH) RUTF"/>
    <property type="match status" value="1"/>
</dbReference>
<dbReference type="Pfam" id="PF01613">
    <property type="entry name" value="Flavin_Reduct"/>
    <property type="match status" value="1"/>
</dbReference>
<gene>
    <name evidence="3" type="primary">ntaB_3</name>
    <name evidence="3" type="ORF">OCA8868_03324</name>
</gene>
<proteinExistence type="predicted"/>
<protein>
    <submittedName>
        <fullName evidence="3">FMN reductase (NADH) NtaB</fullName>
        <ecNumber evidence="3">1.5.1.42</ecNumber>
    </submittedName>
</protein>